<keyword evidence="3" id="KW-1185">Reference proteome</keyword>
<dbReference type="PANTHER" id="PTHR43685">
    <property type="entry name" value="GLYCOSYLTRANSFERASE"/>
    <property type="match status" value="1"/>
</dbReference>
<feature type="domain" description="Glycosyltransferase 2-like" evidence="1">
    <location>
        <begin position="12"/>
        <end position="141"/>
    </location>
</feature>
<dbReference type="Gene3D" id="3.90.550.10">
    <property type="entry name" value="Spore Coat Polysaccharide Biosynthesis Protein SpsA, Chain A"/>
    <property type="match status" value="1"/>
</dbReference>
<gene>
    <name evidence="2" type="ORF">GJE22_08730</name>
</gene>
<dbReference type="AlphaFoldDB" id="A0A7K0G9Z9"/>
<organism evidence="2 3">
    <name type="scientific">Enorma shizhengliae</name>
    <dbReference type="NCBI Taxonomy" id="2606615"/>
    <lineage>
        <taxon>Bacteria</taxon>
        <taxon>Bacillati</taxon>
        <taxon>Actinomycetota</taxon>
        <taxon>Coriobacteriia</taxon>
        <taxon>Coriobacteriales</taxon>
        <taxon>Coriobacteriaceae</taxon>
        <taxon>Enorma</taxon>
    </lineage>
</organism>
<dbReference type="CDD" id="cd00761">
    <property type="entry name" value="Glyco_tranf_GTA_type"/>
    <property type="match status" value="1"/>
</dbReference>
<dbReference type="RefSeq" id="WP_144687962.1">
    <property type="nucleotide sequence ID" value="NZ_VLLQ01000003.1"/>
</dbReference>
<keyword evidence="2" id="KW-0808">Transferase</keyword>
<accession>A0A7K0G9Z9</accession>
<evidence type="ECO:0000259" key="1">
    <source>
        <dbReference type="Pfam" id="PF00535"/>
    </source>
</evidence>
<reference evidence="3" key="1">
    <citation type="submission" date="2019-08" db="EMBL/GenBank/DDBJ databases">
        <title>Arthrobacter sp. nov., isolated from plateau pika and Tibetan wild ass.</title>
        <authorList>
            <person name="Ge Y."/>
        </authorList>
    </citation>
    <scope>NUCLEOTIDE SEQUENCE [LARGE SCALE GENOMIC DNA]</scope>
    <source>
        <strain evidence="3">HF-1365</strain>
    </source>
</reference>
<dbReference type="Pfam" id="PF00535">
    <property type="entry name" value="Glycos_transf_2"/>
    <property type="match status" value="1"/>
</dbReference>
<comment type="caution">
    <text evidence="2">The sequence shown here is derived from an EMBL/GenBank/DDBJ whole genome shotgun (WGS) entry which is preliminary data.</text>
</comment>
<dbReference type="PANTHER" id="PTHR43685:SF2">
    <property type="entry name" value="GLYCOSYLTRANSFERASE 2-LIKE DOMAIN-CONTAINING PROTEIN"/>
    <property type="match status" value="1"/>
</dbReference>
<proteinExistence type="predicted"/>
<dbReference type="GO" id="GO:0016740">
    <property type="term" value="F:transferase activity"/>
    <property type="evidence" value="ECO:0007669"/>
    <property type="project" value="UniProtKB-KW"/>
</dbReference>
<protein>
    <submittedName>
        <fullName evidence="2">Glycosyltransferase</fullName>
    </submittedName>
</protein>
<evidence type="ECO:0000313" key="3">
    <source>
        <dbReference type="Proteomes" id="UP000470010"/>
    </source>
</evidence>
<dbReference type="SUPFAM" id="SSF53448">
    <property type="entry name" value="Nucleotide-diphospho-sugar transferases"/>
    <property type="match status" value="1"/>
</dbReference>
<name>A0A7K0G9Z9_9ACTN</name>
<dbReference type="InterPro" id="IPR029044">
    <property type="entry name" value="Nucleotide-diphossugar_trans"/>
</dbReference>
<dbReference type="Proteomes" id="UP000470010">
    <property type="component" value="Unassembled WGS sequence"/>
</dbReference>
<dbReference type="InterPro" id="IPR050834">
    <property type="entry name" value="Glycosyltransf_2"/>
</dbReference>
<evidence type="ECO:0000313" key="2">
    <source>
        <dbReference type="EMBL" id="MRX80668.1"/>
    </source>
</evidence>
<sequence length="356" mass="39834">MARRMVKRPFISVIVLAHDAERHVLRTLESVLDQDFDDVQLVVCDCASHDRTAAICRRCAEREIRLDVIELEDTDRSLAFDRALGVARGRYVLVLGQNDWLAPRALEHLHALLTEHDLELAILALSVDEDSGNGELSSHRLSFDVAPTRTKDEFRDQAPLFLADGIFNALKGKVLDRDRADALGLRMQLCGNEVAYLAAYLEDIERVGVAGQAVCHVAQQEMLNHFNMAAYACCERNHERYLQLISTWRRDRDEALLAAVHRLHLREIISCIEGVCSSREISAIERNARVRDMIEAPSTRASVAVLGDTSREFGFIYGSIVRKNVTACCLSARLSILARISHLPFAARTGVMLSCA</sequence>
<dbReference type="EMBL" id="VTFZ01000012">
    <property type="protein sequence ID" value="MRX80668.1"/>
    <property type="molecule type" value="Genomic_DNA"/>
</dbReference>
<dbReference type="InterPro" id="IPR001173">
    <property type="entry name" value="Glyco_trans_2-like"/>
</dbReference>